<dbReference type="SMART" id="SM00320">
    <property type="entry name" value="WD40"/>
    <property type="match status" value="6"/>
</dbReference>
<keyword evidence="1 3" id="KW-0853">WD repeat</keyword>
<evidence type="ECO:0000313" key="5">
    <source>
        <dbReference type="Proteomes" id="UP000228934"/>
    </source>
</evidence>
<dbReference type="PROSITE" id="PS00678">
    <property type="entry name" value="WD_REPEATS_1"/>
    <property type="match status" value="2"/>
</dbReference>
<dbReference type="InterPro" id="IPR001680">
    <property type="entry name" value="WD40_rpt"/>
</dbReference>
<dbReference type="PANTHER" id="PTHR44666:SF1">
    <property type="entry name" value="WD REPEAT-CONTAINING PROTEIN 53"/>
    <property type="match status" value="1"/>
</dbReference>
<name>A0A2G9QE64_AQUCT</name>
<organism evidence="4 5">
    <name type="scientific">Aquarana catesbeiana</name>
    <name type="common">American bullfrog</name>
    <name type="synonym">Rana catesbeiana</name>
    <dbReference type="NCBI Taxonomy" id="8400"/>
    <lineage>
        <taxon>Eukaryota</taxon>
        <taxon>Metazoa</taxon>
        <taxon>Chordata</taxon>
        <taxon>Craniata</taxon>
        <taxon>Vertebrata</taxon>
        <taxon>Euteleostomi</taxon>
        <taxon>Amphibia</taxon>
        <taxon>Batrachia</taxon>
        <taxon>Anura</taxon>
        <taxon>Neobatrachia</taxon>
        <taxon>Ranoidea</taxon>
        <taxon>Ranidae</taxon>
        <taxon>Aquarana</taxon>
    </lineage>
</organism>
<dbReference type="Pfam" id="PF00400">
    <property type="entry name" value="WD40"/>
    <property type="match status" value="3"/>
</dbReference>
<dbReference type="PANTHER" id="PTHR44666">
    <property type="entry name" value="WD REPEAT-CONTAINING PROTEIN 53"/>
    <property type="match status" value="1"/>
</dbReference>
<dbReference type="InterPro" id="IPR019775">
    <property type="entry name" value="WD40_repeat_CS"/>
</dbReference>
<dbReference type="OrthoDB" id="2161379at2759"/>
<evidence type="ECO:0000256" key="2">
    <source>
        <dbReference type="ARBA" id="ARBA00022737"/>
    </source>
</evidence>
<dbReference type="Gene3D" id="2.130.10.10">
    <property type="entry name" value="YVTN repeat-like/Quinoprotein amine dehydrogenase"/>
    <property type="match status" value="2"/>
</dbReference>
<protein>
    <submittedName>
        <fullName evidence="4">WD repeat-containing protein 53</fullName>
    </submittedName>
</protein>
<feature type="repeat" description="WD" evidence="3">
    <location>
        <begin position="239"/>
        <end position="283"/>
    </location>
</feature>
<dbReference type="AlphaFoldDB" id="A0A2G9QE64"/>
<dbReference type="InterPro" id="IPR015943">
    <property type="entry name" value="WD40/YVTN_repeat-like_dom_sf"/>
</dbReference>
<reference evidence="5" key="1">
    <citation type="journal article" date="2017" name="Nat. Commun.">
        <title>The North American bullfrog draft genome provides insight into hormonal regulation of long noncoding RNA.</title>
        <authorList>
            <person name="Hammond S.A."/>
            <person name="Warren R.L."/>
            <person name="Vandervalk B.P."/>
            <person name="Kucuk E."/>
            <person name="Khan H."/>
            <person name="Gibb E.A."/>
            <person name="Pandoh P."/>
            <person name="Kirk H."/>
            <person name="Zhao Y."/>
            <person name="Jones M."/>
            <person name="Mungall A.J."/>
            <person name="Coope R."/>
            <person name="Pleasance S."/>
            <person name="Moore R.A."/>
            <person name="Holt R.A."/>
            <person name="Round J.M."/>
            <person name="Ohora S."/>
            <person name="Walle B.V."/>
            <person name="Veldhoen N."/>
            <person name="Helbing C.C."/>
            <person name="Birol I."/>
        </authorList>
    </citation>
    <scope>NUCLEOTIDE SEQUENCE [LARGE SCALE GENOMIC DNA]</scope>
</reference>
<sequence>MTSKWDSGHSFAVLSLAISKERIVASGAECGELTIWSEQGHPIGKLNFHGEDDVAGIVFSPASPTKLYASHGETVSVLDTRVFTKPVESFSISKEEINCISVNELDSLLAAADDSGTVKVLDLQTKNVCRTLQRHTNICSAVTFRPSRPQSLVSCGLDMQVMLWNMQKTRPLWITNLQHLAQDEEYMENHQSAGQLFNPPLVHSLSVSSCGNVFCCGAEDGKIRLFRISGTRFEEELCFKAHTQGVSQVSFFEQDPGKTILLSGGNDGRVCLWDISKDTTQPQKQKRNSRRSSSNVKIRQMAEVAPRVSSKLCFEHGEKVNWILGAELQGNKVVLVADPSSSISMYQLGEL</sequence>
<evidence type="ECO:0000256" key="3">
    <source>
        <dbReference type="PROSITE-ProRule" id="PRU00221"/>
    </source>
</evidence>
<feature type="repeat" description="WD" evidence="3">
    <location>
        <begin position="132"/>
        <end position="174"/>
    </location>
</feature>
<dbReference type="PROSITE" id="PS50294">
    <property type="entry name" value="WD_REPEATS_REGION"/>
    <property type="match status" value="1"/>
</dbReference>
<accession>A0A2G9QE64</accession>
<dbReference type="InterPro" id="IPR036322">
    <property type="entry name" value="WD40_repeat_dom_sf"/>
</dbReference>
<keyword evidence="5" id="KW-1185">Reference proteome</keyword>
<dbReference type="SUPFAM" id="SSF50978">
    <property type="entry name" value="WD40 repeat-like"/>
    <property type="match status" value="1"/>
</dbReference>
<dbReference type="EMBL" id="KZ004442">
    <property type="protein sequence ID" value="PIO13894.1"/>
    <property type="molecule type" value="Genomic_DNA"/>
</dbReference>
<dbReference type="InterPro" id="IPR042453">
    <property type="entry name" value="WDR53"/>
</dbReference>
<evidence type="ECO:0000256" key="1">
    <source>
        <dbReference type="ARBA" id="ARBA00022574"/>
    </source>
</evidence>
<evidence type="ECO:0000313" key="4">
    <source>
        <dbReference type="EMBL" id="PIO13894.1"/>
    </source>
</evidence>
<keyword evidence="2" id="KW-0677">Repeat</keyword>
<proteinExistence type="predicted"/>
<dbReference type="Proteomes" id="UP000228934">
    <property type="component" value="Unassembled WGS sequence"/>
</dbReference>
<dbReference type="PROSITE" id="PS50082">
    <property type="entry name" value="WD_REPEATS_2"/>
    <property type="match status" value="2"/>
</dbReference>
<gene>
    <name evidence="4" type="ORF">AB205_0219540</name>
</gene>